<dbReference type="EMBL" id="CADCXU010035259">
    <property type="protein sequence ID" value="CAB0020358.1"/>
    <property type="molecule type" value="Genomic_DNA"/>
</dbReference>
<dbReference type="AlphaFoldDB" id="A0A6H5HUF4"/>
<keyword evidence="2" id="KW-1185">Reference proteome</keyword>
<reference evidence="1 2" key="1">
    <citation type="submission" date="2020-02" db="EMBL/GenBank/DDBJ databases">
        <authorList>
            <person name="Ferguson B K."/>
        </authorList>
    </citation>
    <scope>NUCLEOTIDE SEQUENCE [LARGE SCALE GENOMIC DNA]</scope>
</reference>
<protein>
    <submittedName>
        <fullName evidence="1">Uncharacterized protein</fullName>
    </submittedName>
</protein>
<organism evidence="1 2">
    <name type="scientific">Nesidiocoris tenuis</name>
    <dbReference type="NCBI Taxonomy" id="355587"/>
    <lineage>
        <taxon>Eukaryota</taxon>
        <taxon>Metazoa</taxon>
        <taxon>Ecdysozoa</taxon>
        <taxon>Arthropoda</taxon>
        <taxon>Hexapoda</taxon>
        <taxon>Insecta</taxon>
        <taxon>Pterygota</taxon>
        <taxon>Neoptera</taxon>
        <taxon>Paraneoptera</taxon>
        <taxon>Hemiptera</taxon>
        <taxon>Heteroptera</taxon>
        <taxon>Panheteroptera</taxon>
        <taxon>Cimicomorpha</taxon>
        <taxon>Miridae</taxon>
        <taxon>Dicyphina</taxon>
        <taxon>Nesidiocoris</taxon>
    </lineage>
</organism>
<gene>
    <name evidence="1" type="ORF">NTEN_LOCUS23947</name>
</gene>
<name>A0A6H5HUF4_9HEMI</name>
<evidence type="ECO:0000313" key="2">
    <source>
        <dbReference type="Proteomes" id="UP000479000"/>
    </source>
</evidence>
<sequence>MFVSARPNTLFNRNLDNVQENGSIVIVLKSRIGTELQKKLFLIHIYSESLPEQVSVCPCNHFLNKCLCVRVSVENDHKNDFTLAMQTTKQNQEFVYISPHPPRCLRLVPRTRHDGYNPRNVRLVRENGSQISLLSENHPCVSKRLAPT</sequence>
<accession>A0A6H5HUF4</accession>
<dbReference type="OrthoDB" id="6583586at2759"/>
<proteinExistence type="predicted"/>
<dbReference type="Proteomes" id="UP000479000">
    <property type="component" value="Unassembled WGS sequence"/>
</dbReference>
<evidence type="ECO:0000313" key="1">
    <source>
        <dbReference type="EMBL" id="CAB0020358.1"/>
    </source>
</evidence>